<dbReference type="GO" id="GO:0000166">
    <property type="term" value="F:nucleotide binding"/>
    <property type="evidence" value="ECO:0007669"/>
    <property type="project" value="InterPro"/>
</dbReference>
<evidence type="ECO:0000259" key="2">
    <source>
        <dbReference type="Pfam" id="PF02894"/>
    </source>
</evidence>
<dbReference type="InterPro" id="IPR036291">
    <property type="entry name" value="NAD(P)-bd_dom_sf"/>
</dbReference>
<gene>
    <name evidence="3" type="ORF">UFOPK2086_00999</name>
    <name evidence="4" type="ORF">UFOPK2214_00108</name>
</gene>
<accession>A0A6J6JY09</accession>
<organism evidence="3">
    <name type="scientific">freshwater metagenome</name>
    <dbReference type="NCBI Taxonomy" id="449393"/>
    <lineage>
        <taxon>unclassified sequences</taxon>
        <taxon>metagenomes</taxon>
        <taxon>ecological metagenomes</taxon>
    </lineage>
</organism>
<sequence length="359" mass="39415">MKQVRVGVIGTGMMGCEHLKNLLGLPNVSITAVSDPNEEPLTWARITLGDAADGVQYFSDHRELLSSGLVDAVLLASPNFTHKAILDDIFATDLPVLVEKPMCTTVEDCIAIVNAQKTRHALTWVGLEYRYMAPIAELIRQVHSGVVGELKMLAIREHRFPFLVKVDNWNRFSRNTGGTLVEKCCHFFDLMNLVVQSRPVRVMASGGQDVNHLDEVYNGERSDILDNAYVIVEYANGVRAMLDLSMFAEGSRHEQEISAVGTTGKVEAFVPGDGHIVIGERATRKTREVEVGIDPDVAHVGFHFGASFIECKRFIDAVASGVAPEVTVEDGLWSVVIGAAAHRSIDEKRMVDISEYGIV</sequence>
<dbReference type="SUPFAM" id="SSF51735">
    <property type="entry name" value="NAD(P)-binding Rossmann-fold domains"/>
    <property type="match status" value="1"/>
</dbReference>
<dbReference type="PANTHER" id="PTHR43593:SF1">
    <property type="entry name" value="INOSITOL 2-DEHYDROGENASE"/>
    <property type="match status" value="1"/>
</dbReference>
<dbReference type="Gene3D" id="3.40.50.720">
    <property type="entry name" value="NAD(P)-binding Rossmann-like Domain"/>
    <property type="match status" value="1"/>
</dbReference>
<proteinExistence type="predicted"/>
<dbReference type="SUPFAM" id="SSF55347">
    <property type="entry name" value="Glyceraldehyde-3-phosphate dehydrogenase-like, C-terminal domain"/>
    <property type="match status" value="1"/>
</dbReference>
<dbReference type="Gene3D" id="3.30.360.10">
    <property type="entry name" value="Dihydrodipicolinate Reductase, domain 2"/>
    <property type="match status" value="1"/>
</dbReference>
<dbReference type="EMBL" id="CAEZWJ010000002">
    <property type="protein sequence ID" value="CAB4643971.1"/>
    <property type="molecule type" value="Genomic_DNA"/>
</dbReference>
<dbReference type="Pfam" id="PF02894">
    <property type="entry name" value="GFO_IDH_MocA_C"/>
    <property type="match status" value="1"/>
</dbReference>
<dbReference type="InterPro" id="IPR000683">
    <property type="entry name" value="Gfo/Idh/MocA-like_OxRdtase_N"/>
</dbReference>
<dbReference type="PANTHER" id="PTHR43593">
    <property type="match status" value="1"/>
</dbReference>
<evidence type="ECO:0000259" key="1">
    <source>
        <dbReference type="Pfam" id="PF01408"/>
    </source>
</evidence>
<feature type="domain" description="Gfo/Idh/MocA-like oxidoreductase C-terminal" evidence="2">
    <location>
        <begin position="140"/>
        <end position="352"/>
    </location>
</feature>
<reference evidence="3" key="1">
    <citation type="submission" date="2020-05" db="EMBL/GenBank/DDBJ databases">
        <authorList>
            <person name="Chiriac C."/>
            <person name="Salcher M."/>
            <person name="Ghai R."/>
            <person name="Kavagutti S V."/>
        </authorList>
    </citation>
    <scope>NUCLEOTIDE SEQUENCE</scope>
</reference>
<dbReference type="EMBL" id="CAEZVQ010000148">
    <property type="protein sequence ID" value="CAB4641104.1"/>
    <property type="molecule type" value="Genomic_DNA"/>
</dbReference>
<evidence type="ECO:0000313" key="4">
    <source>
        <dbReference type="EMBL" id="CAB4643971.1"/>
    </source>
</evidence>
<dbReference type="AlphaFoldDB" id="A0A6J6JY09"/>
<name>A0A6J6JY09_9ZZZZ</name>
<protein>
    <submittedName>
        <fullName evidence="3">Unannotated protein</fullName>
    </submittedName>
</protein>
<evidence type="ECO:0000313" key="3">
    <source>
        <dbReference type="EMBL" id="CAB4641104.1"/>
    </source>
</evidence>
<dbReference type="InterPro" id="IPR004104">
    <property type="entry name" value="Gfo/Idh/MocA-like_OxRdtase_C"/>
</dbReference>
<dbReference type="Pfam" id="PF01408">
    <property type="entry name" value="GFO_IDH_MocA"/>
    <property type="match status" value="1"/>
</dbReference>
<dbReference type="InterPro" id="IPR050424">
    <property type="entry name" value="Gfo-Idh-MocA_inositol_DH"/>
</dbReference>
<dbReference type="PROSITE" id="PS51257">
    <property type="entry name" value="PROKAR_LIPOPROTEIN"/>
    <property type="match status" value="1"/>
</dbReference>
<feature type="domain" description="Gfo/Idh/MocA-like oxidoreductase N-terminal" evidence="1">
    <location>
        <begin position="4"/>
        <end position="126"/>
    </location>
</feature>